<dbReference type="InterPro" id="IPR051531">
    <property type="entry name" value="N-acetyltransferase"/>
</dbReference>
<gene>
    <name evidence="1" type="ORF">RD2015_2949</name>
</gene>
<dbReference type="InterPro" id="IPR000182">
    <property type="entry name" value="GNAT_dom"/>
</dbReference>
<accession>A0A0U3MWL1</accession>
<dbReference type="STRING" id="76731.RD2015_2949"/>
<dbReference type="RefSeq" id="WP_058935527.1">
    <property type="nucleotide sequence ID" value="NZ_CP013729.1"/>
</dbReference>
<keyword evidence="2" id="KW-1185">Reference proteome</keyword>
<dbReference type="Gene3D" id="3.40.630.30">
    <property type="match status" value="1"/>
</dbReference>
<dbReference type="OrthoDB" id="9801669at2"/>
<organism evidence="1 2">
    <name type="scientific">Roseateles depolymerans</name>
    <dbReference type="NCBI Taxonomy" id="76731"/>
    <lineage>
        <taxon>Bacteria</taxon>
        <taxon>Pseudomonadati</taxon>
        <taxon>Pseudomonadota</taxon>
        <taxon>Betaproteobacteria</taxon>
        <taxon>Burkholderiales</taxon>
        <taxon>Sphaerotilaceae</taxon>
        <taxon>Roseateles</taxon>
    </lineage>
</organism>
<sequence length="177" mass="20082">MTTDAKTPDDYVTLESQTRAHAGELFEVLQDLEIYKHISDTPPLTLESFSKRLQALEVGGSPDGTEKWLNWVVRHREGQLLGYVQATIYEPAYADVAYVLASKFWGQDFAYKATLQMLYLLHVQHAVQTAYAVTCLDNNRSMRLLARLGFQRIGHEDYPGEAPTSAEAVWRKSLTTR</sequence>
<dbReference type="InterPro" id="IPR016181">
    <property type="entry name" value="Acyl_CoA_acyltransferase"/>
</dbReference>
<dbReference type="PROSITE" id="PS51186">
    <property type="entry name" value="GNAT"/>
    <property type="match status" value="1"/>
</dbReference>
<dbReference type="Proteomes" id="UP000060699">
    <property type="component" value="Chromosome"/>
</dbReference>
<reference evidence="1 2" key="1">
    <citation type="submission" date="2015-12" db="EMBL/GenBank/DDBJ databases">
        <title>Complete genome of Roseateles depolymerans KCTC 42856.</title>
        <authorList>
            <person name="Kim K.M."/>
        </authorList>
    </citation>
    <scope>NUCLEOTIDE SEQUENCE [LARGE SCALE GENOMIC DNA]</scope>
    <source>
        <strain evidence="1 2">KCTC 42856</strain>
    </source>
</reference>
<dbReference type="EMBL" id="CP013729">
    <property type="protein sequence ID" value="ALV07411.1"/>
    <property type="molecule type" value="Genomic_DNA"/>
</dbReference>
<name>A0A0U3MWL1_9BURK</name>
<dbReference type="SUPFAM" id="SSF55729">
    <property type="entry name" value="Acyl-CoA N-acyltransferases (Nat)"/>
    <property type="match status" value="1"/>
</dbReference>
<evidence type="ECO:0000313" key="2">
    <source>
        <dbReference type="Proteomes" id="UP000060699"/>
    </source>
</evidence>
<dbReference type="GO" id="GO:0016747">
    <property type="term" value="F:acyltransferase activity, transferring groups other than amino-acyl groups"/>
    <property type="evidence" value="ECO:0007669"/>
    <property type="project" value="InterPro"/>
</dbReference>
<dbReference type="PANTHER" id="PTHR43792">
    <property type="entry name" value="GNAT FAMILY, PUTATIVE (AFU_ORTHOLOGUE AFUA_3G00765)-RELATED-RELATED"/>
    <property type="match status" value="1"/>
</dbReference>
<dbReference type="AlphaFoldDB" id="A0A0U3MWL1"/>
<evidence type="ECO:0000313" key="1">
    <source>
        <dbReference type="EMBL" id="ALV07411.1"/>
    </source>
</evidence>
<protein>
    <submittedName>
        <fullName evidence="1">Uncharacterized protein</fullName>
    </submittedName>
</protein>
<dbReference type="KEGG" id="rdp:RD2015_2949"/>
<dbReference type="PANTHER" id="PTHR43792:SF1">
    <property type="entry name" value="N-ACETYLTRANSFERASE DOMAIN-CONTAINING PROTEIN"/>
    <property type="match status" value="1"/>
</dbReference>
<dbReference type="Pfam" id="PF13302">
    <property type="entry name" value="Acetyltransf_3"/>
    <property type="match status" value="1"/>
</dbReference>
<proteinExistence type="predicted"/>